<dbReference type="FunFam" id="3.90.190.10:FF:000157">
    <property type="entry name" value="Protein-tyrosine phosphatase"/>
    <property type="match status" value="1"/>
</dbReference>
<dbReference type="InterPro" id="IPR000340">
    <property type="entry name" value="Dual-sp_phosphatase_cat-dom"/>
</dbReference>
<feature type="transmembrane region" description="Helical" evidence="1">
    <location>
        <begin position="12"/>
        <end position="32"/>
    </location>
</feature>
<evidence type="ECO:0000259" key="3">
    <source>
        <dbReference type="PROSITE" id="PS50056"/>
    </source>
</evidence>
<dbReference type="EMBL" id="AMRG01000004">
    <property type="protein sequence ID" value="EKE84705.1"/>
    <property type="molecule type" value="Genomic_DNA"/>
</dbReference>
<keyword evidence="1" id="KW-0472">Membrane</keyword>
<keyword evidence="6" id="KW-1185">Reference proteome</keyword>
<dbReference type="GO" id="GO:0016301">
    <property type="term" value="F:kinase activity"/>
    <property type="evidence" value="ECO:0007669"/>
    <property type="project" value="InterPro"/>
</dbReference>
<feature type="domain" description="Tyrosine-protein phosphatase" evidence="2">
    <location>
        <begin position="96"/>
        <end position="242"/>
    </location>
</feature>
<dbReference type="PROSITE" id="PS50054">
    <property type="entry name" value="TYR_PHOSPHATASE_DUAL"/>
    <property type="match status" value="1"/>
</dbReference>
<dbReference type="NCBIfam" id="NF009025">
    <property type="entry name" value="PRK12361.1"/>
    <property type="match status" value="1"/>
</dbReference>
<keyword evidence="1" id="KW-1133">Transmembrane helix</keyword>
<dbReference type="InterPro" id="IPR001206">
    <property type="entry name" value="Diacylglycerol_kinase_cat_dom"/>
</dbReference>
<dbReference type="InterPro" id="IPR016064">
    <property type="entry name" value="NAD/diacylglycerol_kinase_sf"/>
</dbReference>
<dbReference type="SMART" id="SM00195">
    <property type="entry name" value="DSPc"/>
    <property type="match status" value="1"/>
</dbReference>
<dbReference type="Pfam" id="PF19279">
    <property type="entry name" value="YegS_C"/>
    <property type="match status" value="1"/>
</dbReference>
<dbReference type="eggNOG" id="COG2453">
    <property type="taxonomic scope" value="Bacteria"/>
</dbReference>
<dbReference type="PROSITE" id="PS50146">
    <property type="entry name" value="DAGK"/>
    <property type="match status" value="1"/>
</dbReference>
<feature type="transmembrane region" description="Helical" evidence="1">
    <location>
        <begin position="69"/>
        <end position="88"/>
    </location>
</feature>
<dbReference type="SUPFAM" id="SSF52799">
    <property type="entry name" value="(Phosphotyrosine protein) phosphatases II"/>
    <property type="match status" value="1"/>
</dbReference>
<dbReference type="STRING" id="740709.A10D4_03805"/>
<organism evidence="5 6">
    <name type="scientific">Idiomarina xiamenensis 10-D-4</name>
    <dbReference type="NCBI Taxonomy" id="740709"/>
    <lineage>
        <taxon>Bacteria</taxon>
        <taxon>Pseudomonadati</taxon>
        <taxon>Pseudomonadota</taxon>
        <taxon>Gammaproteobacteria</taxon>
        <taxon>Alteromonadales</taxon>
        <taxon>Idiomarinaceae</taxon>
        <taxon>Idiomarina</taxon>
    </lineage>
</organism>
<dbReference type="PROSITE" id="PS50056">
    <property type="entry name" value="TYR_PHOSPHATASE_2"/>
    <property type="match status" value="1"/>
</dbReference>
<dbReference type="SMART" id="SM00046">
    <property type="entry name" value="DAGKc"/>
    <property type="match status" value="1"/>
</dbReference>
<protein>
    <submittedName>
        <fullName evidence="5">Uncharacterized protein</fullName>
    </submittedName>
</protein>
<proteinExistence type="predicted"/>
<dbReference type="Pfam" id="PF00782">
    <property type="entry name" value="DSPc"/>
    <property type="match status" value="1"/>
</dbReference>
<dbReference type="SUPFAM" id="SSF111331">
    <property type="entry name" value="NAD kinase/diacylglycerol kinase-like"/>
    <property type="match status" value="1"/>
</dbReference>
<dbReference type="InterPro" id="IPR017438">
    <property type="entry name" value="ATP-NAD_kinase_N"/>
</dbReference>
<feature type="transmembrane region" description="Helical" evidence="1">
    <location>
        <begin position="38"/>
        <end position="57"/>
    </location>
</feature>
<sequence length="552" mass="60592">MAAVTSASYIARFYAAGAALSALLAIVIDIWILRALLIWITLSLAAVTSAYLLNNARIFRKRQDGSIPFYIRWLFIPFLLGAQLYNFYTRRRDSVPPIQAIDEHVYLARRLFPSDVEQLKAENITAVLDVTAEFDGLDWSLNNEAIDYLNIPVLDHATPSLRELNEAINWLNKHVQQGHNVVVHCALGRGRSVMVVAAFLLASGRQASLDKAMQKITDTRTTARLNSRQRSRLDNYLATGQLHIVKSAWLIVNPVSGGGKWQQHREQIMAELQPYFNLQVCETSPEQGAEALAEKALAQGADLLIACGGDGTLTAVASVLEASDKAVDAVKMAIIPLGTANSLSHALWGFKSKLVPIDVACDAILGGYTQCIDVARCNDEIMLMVTGIGFEQQMIEKADRQQKNKLGQLAYISALLEAFSQNQQLQLRVIFDDEAPVTITTNSFIVANAAPITTVLAQGKGMPTVDDGVLDVTWLKADAEGEQQIVSLAELLYSGLTEQGVDYAGEHRTAKHIEVSTEGRLKYVIDGETRAADQLVIDVIPRALEILIPDER</sequence>
<dbReference type="InterPro" id="IPR000387">
    <property type="entry name" value="Tyr_Pase_dom"/>
</dbReference>
<feature type="domain" description="Tyrosine specific protein phosphatases" evidence="3">
    <location>
        <begin position="162"/>
        <end position="231"/>
    </location>
</feature>
<accession>K2L4H0</accession>
<comment type="caution">
    <text evidence="5">The sequence shown here is derived from an EMBL/GenBank/DDBJ whole genome shotgun (WGS) entry which is preliminary data.</text>
</comment>
<evidence type="ECO:0000313" key="5">
    <source>
        <dbReference type="EMBL" id="EKE84705.1"/>
    </source>
</evidence>
<dbReference type="AlphaFoldDB" id="K2L4H0"/>
<gene>
    <name evidence="5" type="ORF">A10D4_03805</name>
</gene>
<dbReference type="eggNOG" id="COG1597">
    <property type="taxonomic scope" value="Bacteria"/>
</dbReference>
<dbReference type="PANTHER" id="PTHR47216">
    <property type="match status" value="1"/>
</dbReference>
<dbReference type="Gene3D" id="3.90.190.10">
    <property type="entry name" value="Protein tyrosine phosphatase superfamily"/>
    <property type="match status" value="1"/>
</dbReference>
<dbReference type="Proteomes" id="UP000014115">
    <property type="component" value="Unassembled WGS sequence"/>
</dbReference>
<dbReference type="InterPro" id="IPR029021">
    <property type="entry name" value="Prot-tyrosine_phosphatase-like"/>
</dbReference>
<dbReference type="Gene3D" id="3.40.50.10330">
    <property type="entry name" value="Probable inorganic polyphosphate/atp-NAD kinase, domain 1"/>
    <property type="match status" value="1"/>
</dbReference>
<feature type="domain" description="DAGKc" evidence="4">
    <location>
        <begin position="243"/>
        <end position="381"/>
    </location>
</feature>
<evidence type="ECO:0000313" key="6">
    <source>
        <dbReference type="Proteomes" id="UP000014115"/>
    </source>
</evidence>
<dbReference type="RefSeq" id="WP_008487839.1">
    <property type="nucleotide sequence ID" value="NZ_AMRG01000004.1"/>
</dbReference>
<dbReference type="InterPro" id="IPR045540">
    <property type="entry name" value="YegS/DAGK_C"/>
</dbReference>
<dbReference type="PANTHER" id="PTHR47216:SF4">
    <property type="entry name" value="OS01G0859400 PROTEIN"/>
    <property type="match status" value="1"/>
</dbReference>
<evidence type="ECO:0000256" key="1">
    <source>
        <dbReference type="SAM" id="Phobius"/>
    </source>
</evidence>
<dbReference type="Pfam" id="PF00781">
    <property type="entry name" value="DAGK_cat"/>
    <property type="match status" value="1"/>
</dbReference>
<evidence type="ECO:0000259" key="2">
    <source>
        <dbReference type="PROSITE" id="PS50054"/>
    </source>
</evidence>
<dbReference type="OrthoDB" id="142078at2"/>
<reference evidence="5 6" key="1">
    <citation type="journal article" date="2012" name="J. Bacteriol.">
        <title>Genome Sequence of Idiomarina xiamenensis Type Strain 10-D-4.</title>
        <authorList>
            <person name="Lai Q."/>
            <person name="Wang L."/>
            <person name="Wang W."/>
            <person name="Shao Z."/>
        </authorList>
    </citation>
    <scope>NUCLEOTIDE SEQUENCE [LARGE SCALE GENOMIC DNA]</scope>
    <source>
        <strain evidence="5 6">10-D-4</strain>
    </source>
</reference>
<keyword evidence="1" id="KW-0812">Transmembrane</keyword>
<dbReference type="Gene3D" id="2.60.200.40">
    <property type="match status" value="1"/>
</dbReference>
<name>K2L4H0_9GAMM</name>
<evidence type="ECO:0000259" key="4">
    <source>
        <dbReference type="PROSITE" id="PS50146"/>
    </source>
</evidence>
<dbReference type="InterPro" id="IPR020422">
    <property type="entry name" value="TYR_PHOSPHATASE_DUAL_dom"/>
</dbReference>
<dbReference type="PATRIC" id="fig|740709.3.peg.769"/>